<dbReference type="GO" id="GO:0015628">
    <property type="term" value="P:protein secretion by the type II secretion system"/>
    <property type="evidence" value="ECO:0007669"/>
    <property type="project" value="InterPro"/>
</dbReference>
<name>A0A399QSL3_9PROT</name>
<dbReference type="GO" id="GO:0046872">
    <property type="term" value="F:metal ion binding"/>
    <property type="evidence" value="ECO:0007669"/>
    <property type="project" value="UniProtKB-KW"/>
</dbReference>
<evidence type="ECO:0000256" key="6">
    <source>
        <dbReference type="ARBA" id="ARBA00022519"/>
    </source>
</evidence>
<dbReference type="PANTHER" id="PTHR30012:SF0">
    <property type="entry name" value="TYPE II SECRETION SYSTEM PROTEIN F-RELATED"/>
    <property type="match status" value="1"/>
</dbReference>
<comment type="similarity">
    <text evidence="3 14">Belongs to the GSP F family.</text>
</comment>
<evidence type="ECO:0000256" key="14">
    <source>
        <dbReference type="RuleBase" id="RU003923"/>
    </source>
</evidence>
<keyword evidence="11 15" id="KW-1133">Transmembrane helix</keyword>
<feature type="transmembrane region" description="Helical" evidence="15">
    <location>
        <begin position="222"/>
        <end position="241"/>
    </location>
</feature>
<comment type="function">
    <text evidence="1">Component of the type II secretion system inner membrane complex required for the energy-dependent secretion of extracellular factors such as proteases and toxins from the periplasm.</text>
</comment>
<dbReference type="OrthoDB" id="9805682at2"/>
<reference evidence="17 18" key="1">
    <citation type="submission" date="2018-08" db="EMBL/GenBank/DDBJ databases">
        <title>Henriciella mobilis sp. nov., isolated from seawater.</title>
        <authorList>
            <person name="Cheng H."/>
            <person name="Wu Y.-H."/>
            <person name="Xu X.-W."/>
            <person name="Guo L.-L."/>
        </authorList>
    </citation>
    <scope>NUCLEOTIDE SEQUENCE [LARGE SCALE GENOMIC DNA]</scope>
    <source>
        <strain evidence="17 18">CCUG66934</strain>
    </source>
</reference>
<dbReference type="InterPro" id="IPR001992">
    <property type="entry name" value="T2SS_GspF/T4SS_PilC_CS"/>
</dbReference>
<keyword evidence="9" id="KW-0106">Calcium</keyword>
<feature type="domain" description="Type II secretion system protein GspF" evidence="16">
    <location>
        <begin position="70"/>
        <end position="192"/>
    </location>
</feature>
<comment type="caution">
    <text evidence="17">The sequence shown here is derived from an EMBL/GenBank/DDBJ whole genome shotgun (WGS) entry which is preliminary data.</text>
</comment>
<protein>
    <recommendedName>
        <fullName evidence="13">General secretion pathway protein F</fullName>
    </recommendedName>
</protein>
<evidence type="ECO:0000256" key="10">
    <source>
        <dbReference type="ARBA" id="ARBA00022927"/>
    </source>
</evidence>
<organism evidence="17 18">
    <name type="scientific">Henriciella barbarensis</name>
    <dbReference type="NCBI Taxonomy" id="86342"/>
    <lineage>
        <taxon>Bacteria</taxon>
        <taxon>Pseudomonadati</taxon>
        <taxon>Pseudomonadota</taxon>
        <taxon>Alphaproteobacteria</taxon>
        <taxon>Hyphomonadales</taxon>
        <taxon>Hyphomonadaceae</taxon>
        <taxon>Henriciella</taxon>
    </lineage>
</organism>
<dbReference type="GO" id="GO:0015627">
    <property type="term" value="C:type II protein secretion system complex"/>
    <property type="evidence" value="ECO:0007669"/>
    <property type="project" value="InterPro"/>
</dbReference>
<sequence length="404" mass="43259">MAVFDYQAIGTDGKKTRGVITADSARAARKELRLRQLSPLSIAESRKVREGTSATGHDQKLAGSDLVVATRQLALLVKAGTPVEEAIGSVAAEAEKPATRKVFVGVRSSITDGHSVSEALNTAPKAFPNFYRAVVSAGQASGRLDEVLERLAVHLEKSRKMRNKILSALIYPIVLGVIALIVVTLLMVFVVPAIVEQFDTLGQDLPWLTEAVIAVSNFLRQWGIVVLLLLIAGVWGLRRLFRQPGIAEARDRFILSLPVVGRLSRGVSAAAFARTFATLSASGSPVPDCLSAARGAMSNAVFRKATLSVRRRVEEGTGLARAMRAERVFPPILLHMVASGERGGDLAGMMERAADYLEDEFDNASTVALGLLEPIMIVILAGIVALIVLSIMLPILQINQLAIG</sequence>
<accession>A0A399QSL3</accession>
<evidence type="ECO:0000313" key="17">
    <source>
        <dbReference type="EMBL" id="RIJ20559.1"/>
    </source>
</evidence>
<keyword evidence="5" id="KW-1003">Cell membrane</keyword>
<evidence type="ECO:0000256" key="11">
    <source>
        <dbReference type="ARBA" id="ARBA00022989"/>
    </source>
</evidence>
<dbReference type="PANTHER" id="PTHR30012">
    <property type="entry name" value="GENERAL SECRETION PATHWAY PROTEIN"/>
    <property type="match status" value="1"/>
</dbReference>
<dbReference type="AlphaFoldDB" id="A0A399QSL3"/>
<evidence type="ECO:0000256" key="15">
    <source>
        <dbReference type="SAM" id="Phobius"/>
    </source>
</evidence>
<feature type="transmembrane region" description="Helical" evidence="15">
    <location>
        <begin position="169"/>
        <end position="195"/>
    </location>
</feature>
<dbReference type="GO" id="GO:0005886">
    <property type="term" value="C:plasma membrane"/>
    <property type="evidence" value="ECO:0007669"/>
    <property type="project" value="UniProtKB-SubCell"/>
</dbReference>
<keyword evidence="6" id="KW-0997">Cell inner membrane</keyword>
<keyword evidence="12 15" id="KW-0472">Membrane</keyword>
<dbReference type="PROSITE" id="PS00874">
    <property type="entry name" value="T2SP_F"/>
    <property type="match status" value="1"/>
</dbReference>
<evidence type="ECO:0000256" key="3">
    <source>
        <dbReference type="ARBA" id="ARBA00005745"/>
    </source>
</evidence>
<keyword evidence="7 14" id="KW-0812">Transmembrane</keyword>
<evidence type="ECO:0000256" key="4">
    <source>
        <dbReference type="ARBA" id="ARBA00022448"/>
    </source>
</evidence>
<feature type="domain" description="Type II secretion system protein GspF" evidence="16">
    <location>
        <begin position="272"/>
        <end position="394"/>
    </location>
</feature>
<evidence type="ECO:0000256" key="8">
    <source>
        <dbReference type="ARBA" id="ARBA00022723"/>
    </source>
</evidence>
<keyword evidence="4 14" id="KW-0813">Transport</keyword>
<dbReference type="PRINTS" id="PR00812">
    <property type="entry name" value="BCTERIALGSPF"/>
</dbReference>
<feature type="transmembrane region" description="Helical" evidence="15">
    <location>
        <begin position="375"/>
        <end position="396"/>
    </location>
</feature>
<evidence type="ECO:0000256" key="12">
    <source>
        <dbReference type="ARBA" id="ARBA00023136"/>
    </source>
</evidence>
<keyword evidence="8" id="KW-0479">Metal-binding</keyword>
<dbReference type="Proteomes" id="UP000265431">
    <property type="component" value="Unassembled WGS sequence"/>
</dbReference>
<dbReference type="InterPro" id="IPR003004">
    <property type="entry name" value="GspF/PilC"/>
</dbReference>
<evidence type="ECO:0000259" key="16">
    <source>
        <dbReference type="Pfam" id="PF00482"/>
    </source>
</evidence>
<keyword evidence="18" id="KW-1185">Reference proteome</keyword>
<dbReference type="Pfam" id="PF00482">
    <property type="entry name" value="T2SSF"/>
    <property type="match status" value="2"/>
</dbReference>
<evidence type="ECO:0000256" key="5">
    <source>
        <dbReference type="ARBA" id="ARBA00022475"/>
    </source>
</evidence>
<evidence type="ECO:0000256" key="1">
    <source>
        <dbReference type="ARBA" id="ARBA00002684"/>
    </source>
</evidence>
<evidence type="ECO:0000256" key="7">
    <source>
        <dbReference type="ARBA" id="ARBA00022692"/>
    </source>
</evidence>
<evidence type="ECO:0000256" key="9">
    <source>
        <dbReference type="ARBA" id="ARBA00022837"/>
    </source>
</evidence>
<gene>
    <name evidence="17" type="primary">gspF</name>
    <name evidence="17" type="ORF">D1224_15735</name>
</gene>
<evidence type="ECO:0000256" key="13">
    <source>
        <dbReference type="ARBA" id="ARBA00030750"/>
    </source>
</evidence>
<dbReference type="InterPro" id="IPR042094">
    <property type="entry name" value="T2SS_GspF_sf"/>
</dbReference>
<evidence type="ECO:0000256" key="2">
    <source>
        <dbReference type="ARBA" id="ARBA00004429"/>
    </source>
</evidence>
<dbReference type="RefSeq" id="WP_119380876.1">
    <property type="nucleotide sequence ID" value="NZ_QWGB01000014.1"/>
</dbReference>
<dbReference type="Gene3D" id="1.20.81.30">
    <property type="entry name" value="Type II secretion system (T2SS), domain F"/>
    <property type="match status" value="2"/>
</dbReference>
<evidence type="ECO:0000313" key="18">
    <source>
        <dbReference type="Proteomes" id="UP000265431"/>
    </source>
</evidence>
<dbReference type="FunFam" id="1.20.81.30:FF:000001">
    <property type="entry name" value="Type II secretion system protein F"/>
    <property type="match status" value="2"/>
</dbReference>
<dbReference type="NCBIfam" id="TIGR02120">
    <property type="entry name" value="GspF"/>
    <property type="match status" value="1"/>
</dbReference>
<dbReference type="InterPro" id="IPR018076">
    <property type="entry name" value="T2SS_GspF_dom"/>
</dbReference>
<dbReference type="EMBL" id="QWGB01000014">
    <property type="protein sequence ID" value="RIJ20559.1"/>
    <property type="molecule type" value="Genomic_DNA"/>
</dbReference>
<comment type="subcellular location">
    <subcellularLocation>
        <location evidence="2 14">Cell inner membrane</location>
        <topology evidence="2 14">Multi-pass membrane protein</topology>
    </subcellularLocation>
</comment>
<keyword evidence="10" id="KW-0653">Protein transport</keyword>
<dbReference type="InterPro" id="IPR011850">
    <property type="entry name" value="T2SS_GspF"/>
</dbReference>
<proteinExistence type="inferred from homology"/>